<feature type="compositionally biased region" description="Polar residues" evidence="1">
    <location>
        <begin position="39"/>
        <end position="51"/>
    </location>
</feature>
<evidence type="ECO:0000256" key="1">
    <source>
        <dbReference type="SAM" id="MobiDB-lite"/>
    </source>
</evidence>
<sequence>MQAPSPMNEDNTTPLYCRVIDYKAEEENYDMEYSDDETPISSFEESPSQKPMVSMCSPRKTLMIDELDAPLSINKLQPITNDGSSSQRCSSRNMNEDSIPCPCCRSYVHCKSPKKKNNLLASNVRKNKQEQMQMPQSFSALVESVWSDQTADDSSDDGDYDTTCARNKLKREPILHQGKFDYTVTKVLADKWLHKKGSGNDIFGCKSWKSRWCQLVLAKVPGYNGVEVPLFLSSWHYSAPAPSSIIVLDTKLAVSVEIDDEMNAYGNNNNKHVNSGMKKYTHRFDIVAKTKSSSRTFSASSLEERNTWVKIINEAVDKYDRAQRVSRMSQCPLPPTIPRPIKISRNISDLNGLDLVC</sequence>
<dbReference type="InterPro" id="IPR001849">
    <property type="entry name" value="PH_domain"/>
</dbReference>
<evidence type="ECO:0000313" key="3">
    <source>
        <dbReference type="EMBL" id="CAE0461325.1"/>
    </source>
</evidence>
<dbReference type="InterPro" id="IPR011993">
    <property type="entry name" value="PH-like_dom_sf"/>
</dbReference>
<reference evidence="3" key="1">
    <citation type="submission" date="2021-01" db="EMBL/GenBank/DDBJ databases">
        <authorList>
            <person name="Corre E."/>
            <person name="Pelletier E."/>
            <person name="Niang G."/>
            <person name="Scheremetjew M."/>
            <person name="Finn R."/>
            <person name="Kale V."/>
            <person name="Holt S."/>
            <person name="Cochrane G."/>
            <person name="Meng A."/>
            <person name="Brown T."/>
            <person name="Cohen L."/>
        </authorList>
    </citation>
    <scope>NUCLEOTIDE SEQUENCE</scope>
    <source>
        <strain evidence="3">MM31A-1</strain>
    </source>
</reference>
<dbReference type="AlphaFoldDB" id="A0A7S3V6Y2"/>
<dbReference type="Pfam" id="PF00169">
    <property type="entry name" value="PH"/>
    <property type="match status" value="1"/>
</dbReference>
<dbReference type="EMBL" id="HBIO01008112">
    <property type="protein sequence ID" value="CAE0461325.1"/>
    <property type="molecule type" value="Transcribed_RNA"/>
</dbReference>
<dbReference type="PROSITE" id="PS50003">
    <property type="entry name" value="PH_DOMAIN"/>
    <property type="match status" value="1"/>
</dbReference>
<dbReference type="Gene3D" id="2.30.29.30">
    <property type="entry name" value="Pleckstrin-homology domain (PH domain)/Phosphotyrosine-binding domain (PTB)"/>
    <property type="match status" value="1"/>
</dbReference>
<proteinExistence type="predicted"/>
<organism evidence="3">
    <name type="scientific">Chaetoceros debilis</name>
    <dbReference type="NCBI Taxonomy" id="122233"/>
    <lineage>
        <taxon>Eukaryota</taxon>
        <taxon>Sar</taxon>
        <taxon>Stramenopiles</taxon>
        <taxon>Ochrophyta</taxon>
        <taxon>Bacillariophyta</taxon>
        <taxon>Coscinodiscophyceae</taxon>
        <taxon>Chaetocerotophycidae</taxon>
        <taxon>Chaetocerotales</taxon>
        <taxon>Chaetocerotaceae</taxon>
        <taxon>Chaetoceros</taxon>
    </lineage>
</organism>
<name>A0A7S3V6Y2_9STRA</name>
<accession>A0A7S3V6Y2</accession>
<protein>
    <recommendedName>
        <fullName evidence="2">PH domain-containing protein</fullName>
    </recommendedName>
</protein>
<feature type="domain" description="PH" evidence="2">
    <location>
        <begin position="186"/>
        <end position="317"/>
    </location>
</feature>
<dbReference type="SMART" id="SM00233">
    <property type="entry name" value="PH"/>
    <property type="match status" value="1"/>
</dbReference>
<gene>
    <name evidence="3" type="ORF">CDEB00056_LOCUS6166</name>
</gene>
<feature type="region of interest" description="Disordered" evidence="1">
    <location>
        <begin position="31"/>
        <end position="54"/>
    </location>
</feature>
<dbReference type="SUPFAM" id="SSF50729">
    <property type="entry name" value="PH domain-like"/>
    <property type="match status" value="1"/>
</dbReference>
<evidence type="ECO:0000259" key="2">
    <source>
        <dbReference type="PROSITE" id="PS50003"/>
    </source>
</evidence>